<dbReference type="RefSeq" id="WP_184680813.1">
    <property type="nucleotide sequence ID" value="NZ_JACHLL010000001.1"/>
</dbReference>
<accession>A0A7X0BQ19</accession>
<dbReference type="InterPro" id="IPR037523">
    <property type="entry name" value="VOC_core"/>
</dbReference>
<dbReference type="PROSITE" id="PS51819">
    <property type="entry name" value="VOC"/>
    <property type="match status" value="1"/>
</dbReference>
<dbReference type="Gene3D" id="3.10.180.10">
    <property type="entry name" value="2,3-Dihydroxybiphenyl 1,2-Dioxygenase, domain 1"/>
    <property type="match status" value="1"/>
</dbReference>
<dbReference type="SUPFAM" id="SSF54593">
    <property type="entry name" value="Glyoxalase/Bleomycin resistance protein/Dihydroxybiphenyl dioxygenase"/>
    <property type="match status" value="1"/>
</dbReference>
<evidence type="ECO:0000313" key="2">
    <source>
        <dbReference type="EMBL" id="MBB6340660.1"/>
    </source>
</evidence>
<dbReference type="PANTHER" id="PTHR35006:SF1">
    <property type="entry name" value="BLL2941 PROTEIN"/>
    <property type="match status" value="1"/>
</dbReference>
<protein>
    <submittedName>
        <fullName evidence="2">Putative lactoylglutathione lyase</fullName>
    </submittedName>
</protein>
<dbReference type="Proteomes" id="UP000557193">
    <property type="component" value="Unassembled WGS sequence"/>
</dbReference>
<dbReference type="Pfam" id="PF00903">
    <property type="entry name" value="Glyoxalase"/>
    <property type="match status" value="1"/>
</dbReference>
<gene>
    <name evidence="2" type="ORF">HNP49_000810</name>
</gene>
<keyword evidence="3" id="KW-1185">Reference proteome</keyword>
<dbReference type="CDD" id="cd07262">
    <property type="entry name" value="VOC_like"/>
    <property type="match status" value="1"/>
</dbReference>
<dbReference type="EMBL" id="JACHLL010000001">
    <property type="protein sequence ID" value="MBB6340660.1"/>
    <property type="molecule type" value="Genomic_DNA"/>
</dbReference>
<dbReference type="AlphaFoldDB" id="A0A7X0BQ19"/>
<dbReference type="InterPro" id="IPR004360">
    <property type="entry name" value="Glyas_Fos-R_dOase_dom"/>
</dbReference>
<proteinExistence type="predicted"/>
<sequence>MIGYAMVGTADLDKAKAFYGALFAEMGGKLVMDVGRAAFYGTGMGQPMFGVCTPYDKQAPSAGNGNMIALVGGSREGVDKLYAKAISLGASDEGAPGERMPGFYAGYFRDLDGNKLAFFHMG</sequence>
<reference evidence="2 3" key="1">
    <citation type="submission" date="2020-08" db="EMBL/GenBank/DDBJ databases">
        <title>Functional genomics of gut bacteria from endangered species of beetles.</title>
        <authorList>
            <person name="Carlos-Shanley C."/>
        </authorList>
    </citation>
    <scope>NUCLEOTIDE SEQUENCE [LARGE SCALE GENOMIC DNA]</scope>
    <source>
        <strain evidence="2 3">S00202</strain>
    </source>
</reference>
<feature type="domain" description="VOC" evidence="1">
    <location>
        <begin position="1"/>
        <end position="121"/>
    </location>
</feature>
<dbReference type="InterPro" id="IPR029068">
    <property type="entry name" value="Glyas_Bleomycin-R_OHBP_Dase"/>
</dbReference>
<organism evidence="2 3">
    <name type="scientific">Pseudomonas fluvialis</name>
    <dbReference type="NCBI Taxonomy" id="1793966"/>
    <lineage>
        <taxon>Bacteria</taxon>
        <taxon>Pseudomonadati</taxon>
        <taxon>Pseudomonadota</taxon>
        <taxon>Gammaproteobacteria</taxon>
        <taxon>Pseudomonadales</taxon>
        <taxon>Pseudomonadaceae</taxon>
        <taxon>Pseudomonas</taxon>
    </lineage>
</organism>
<dbReference type="GO" id="GO:0016829">
    <property type="term" value="F:lyase activity"/>
    <property type="evidence" value="ECO:0007669"/>
    <property type="project" value="UniProtKB-KW"/>
</dbReference>
<evidence type="ECO:0000259" key="1">
    <source>
        <dbReference type="PROSITE" id="PS51819"/>
    </source>
</evidence>
<name>A0A7X0BQ19_9PSED</name>
<comment type="caution">
    <text evidence="2">The sequence shown here is derived from an EMBL/GenBank/DDBJ whole genome shotgun (WGS) entry which is preliminary data.</text>
</comment>
<keyword evidence="2" id="KW-0456">Lyase</keyword>
<evidence type="ECO:0000313" key="3">
    <source>
        <dbReference type="Proteomes" id="UP000557193"/>
    </source>
</evidence>
<dbReference type="PANTHER" id="PTHR35006">
    <property type="entry name" value="GLYOXALASE FAMILY PROTEIN (AFU_ORTHOLOGUE AFUA_5G14830)"/>
    <property type="match status" value="1"/>
</dbReference>